<evidence type="ECO:0000256" key="17">
    <source>
        <dbReference type="HAMAP-Rule" id="MF_00639"/>
    </source>
</evidence>
<dbReference type="PANTHER" id="PTHR43692">
    <property type="entry name" value="UDP-N-ACETYLMURAMOYLALANINE--D-GLUTAMATE LIGASE"/>
    <property type="match status" value="1"/>
</dbReference>
<dbReference type="SUPFAM" id="SSF51984">
    <property type="entry name" value="MurCD N-terminal domain"/>
    <property type="match status" value="1"/>
</dbReference>
<evidence type="ECO:0000259" key="19">
    <source>
        <dbReference type="Pfam" id="PF02875"/>
    </source>
</evidence>
<accession>A0A9D1T0J0</accession>
<evidence type="ECO:0000256" key="2">
    <source>
        <dbReference type="ARBA" id="ARBA00004496"/>
    </source>
</evidence>
<dbReference type="InterPro" id="IPR004101">
    <property type="entry name" value="Mur_ligase_C"/>
</dbReference>
<dbReference type="Gene3D" id="3.90.190.20">
    <property type="entry name" value="Mur ligase, C-terminal domain"/>
    <property type="match status" value="1"/>
</dbReference>
<keyword evidence="7 17" id="KW-0963">Cytoplasm</keyword>
<evidence type="ECO:0000256" key="7">
    <source>
        <dbReference type="ARBA" id="ARBA00022490"/>
    </source>
</evidence>
<evidence type="ECO:0000256" key="8">
    <source>
        <dbReference type="ARBA" id="ARBA00022598"/>
    </source>
</evidence>
<feature type="domain" description="Mur ligase central" evidence="20">
    <location>
        <begin position="121"/>
        <end position="293"/>
    </location>
</feature>
<comment type="subcellular location">
    <subcellularLocation>
        <location evidence="2 17 18">Cytoplasm</location>
    </subcellularLocation>
</comment>
<evidence type="ECO:0000259" key="20">
    <source>
        <dbReference type="Pfam" id="PF08245"/>
    </source>
</evidence>
<comment type="function">
    <text evidence="1 17 18">Cell wall formation. Catalyzes the addition of glutamate to the nucleotide precursor UDP-N-acetylmuramoyl-L-alanine (UMA).</text>
</comment>
<dbReference type="InterPro" id="IPR005762">
    <property type="entry name" value="MurD"/>
</dbReference>
<keyword evidence="17 18" id="KW-0131">Cell cycle</keyword>
<evidence type="ECO:0000256" key="18">
    <source>
        <dbReference type="RuleBase" id="RU003664"/>
    </source>
</evidence>
<feature type="domain" description="Mur ligase C-terminal" evidence="19">
    <location>
        <begin position="315"/>
        <end position="431"/>
    </location>
</feature>
<proteinExistence type="inferred from homology"/>
<dbReference type="InterPro" id="IPR036615">
    <property type="entry name" value="Mur_ligase_C_dom_sf"/>
</dbReference>
<evidence type="ECO:0000256" key="13">
    <source>
        <dbReference type="ARBA" id="ARBA00023316"/>
    </source>
</evidence>
<dbReference type="GO" id="GO:0071555">
    <property type="term" value="P:cell wall organization"/>
    <property type="evidence" value="ECO:0007669"/>
    <property type="project" value="UniProtKB-KW"/>
</dbReference>
<dbReference type="GO" id="GO:0005737">
    <property type="term" value="C:cytoplasm"/>
    <property type="evidence" value="ECO:0007669"/>
    <property type="project" value="UniProtKB-SubCell"/>
</dbReference>
<evidence type="ECO:0000256" key="12">
    <source>
        <dbReference type="ARBA" id="ARBA00022984"/>
    </source>
</evidence>
<organism evidence="21 22">
    <name type="scientific">Candidatus Aphodoplasma excrementigallinarum</name>
    <dbReference type="NCBI Taxonomy" id="2840673"/>
    <lineage>
        <taxon>Bacteria</taxon>
        <taxon>Bacillati</taxon>
        <taxon>Bacillota</taxon>
        <taxon>Clostridia</taxon>
        <taxon>Eubacteriales</taxon>
        <taxon>Candidatus Aphodoplasma</taxon>
    </lineage>
</organism>
<keyword evidence="8 17" id="KW-0436">Ligase</keyword>
<evidence type="ECO:0000256" key="9">
    <source>
        <dbReference type="ARBA" id="ARBA00022741"/>
    </source>
</evidence>
<dbReference type="PANTHER" id="PTHR43692:SF1">
    <property type="entry name" value="UDP-N-ACETYLMURAMOYLALANINE--D-GLUTAMATE LIGASE"/>
    <property type="match status" value="1"/>
</dbReference>
<dbReference type="EC" id="6.3.2.9" evidence="5 17"/>
<keyword evidence="13 17" id="KW-0961">Cell wall biogenesis/degradation</keyword>
<feature type="binding site" evidence="17">
    <location>
        <begin position="123"/>
        <end position="129"/>
    </location>
    <ligand>
        <name>ATP</name>
        <dbReference type="ChEBI" id="CHEBI:30616"/>
    </ligand>
</feature>
<dbReference type="InterPro" id="IPR036565">
    <property type="entry name" value="Mur-like_cat_sf"/>
</dbReference>
<sequence>MTEKLKLFLEGIKGKRITVIGIGVSNLPLIKFLAQNGAIVTACDRREEEELADERAQLGKYPITYRLGDNYLDGIDADIIFKTPGMRFDTPALVQARERGSLVTSEMEVFFDLCPAKIIAVTGSDGKTTTTTLIAQMLQREGRTVWVGGNIGKPLLGEIEQIRDSDMVVLELSSFQLHTMKASPSIAVVTNLSPNHLDMHKDMDEYIAAKKNIFLYQKPGDRLVLNYDNDITRGFASEAVNPPVFFSRKAAPKGGVYLQDGMIYCGGEAVLRTSEIRIPGLHNVENYMAAIGALWGIVSPDTIRAVAREFGGVEHRIEFVRELDGIRFYNDSIASSPTRASAGLHSFDQKVILIAGGYDKHIPFDSFGYVLKECVKSLFLIGVTAPKIRQAALDAGMDEDAITMCDTLADATQQAYDAARAGDVVILSPACASFDMFKNFAVRGEAFKQLVNAL</sequence>
<comment type="pathway">
    <text evidence="3 17 18">Cell wall biogenesis; peptidoglycan biosynthesis.</text>
</comment>
<name>A0A9D1T0J0_9FIRM</name>
<evidence type="ECO:0000256" key="11">
    <source>
        <dbReference type="ARBA" id="ARBA00022960"/>
    </source>
</evidence>
<keyword evidence="12 17" id="KW-0573">Peptidoglycan synthesis</keyword>
<keyword evidence="17 18" id="KW-0132">Cell division</keyword>
<dbReference type="NCBIfam" id="TIGR01087">
    <property type="entry name" value="murD"/>
    <property type="match status" value="1"/>
</dbReference>
<comment type="caution">
    <text evidence="21">The sequence shown here is derived from an EMBL/GenBank/DDBJ whole genome shotgun (WGS) entry which is preliminary data.</text>
</comment>
<dbReference type="HAMAP" id="MF_00639">
    <property type="entry name" value="MurD"/>
    <property type="match status" value="1"/>
</dbReference>
<dbReference type="Pfam" id="PF02875">
    <property type="entry name" value="Mur_ligase_C"/>
    <property type="match status" value="1"/>
</dbReference>
<keyword evidence="11 17" id="KW-0133">Cell shape</keyword>
<evidence type="ECO:0000256" key="5">
    <source>
        <dbReference type="ARBA" id="ARBA00012212"/>
    </source>
</evidence>
<dbReference type="SUPFAM" id="SSF53623">
    <property type="entry name" value="MurD-like peptide ligases, catalytic domain"/>
    <property type="match status" value="1"/>
</dbReference>
<keyword evidence="10 17" id="KW-0067">ATP-binding</keyword>
<gene>
    <name evidence="17" type="primary">murD</name>
    <name evidence="21" type="ORF">IAC74_04215</name>
</gene>
<comment type="similarity">
    <text evidence="4 17">Belongs to the MurCDEF family.</text>
</comment>
<evidence type="ECO:0000256" key="14">
    <source>
        <dbReference type="ARBA" id="ARBA00030398"/>
    </source>
</evidence>
<evidence type="ECO:0000256" key="15">
    <source>
        <dbReference type="ARBA" id="ARBA00032324"/>
    </source>
</evidence>
<dbReference type="InterPro" id="IPR013221">
    <property type="entry name" value="Mur_ligase_cen"/>
</dbReference>
<dbReference type="GO" id="GO:0008360">
    <property type="term" value="P:regulation of cell shape"/>
    <property type="evidence" value="ECO:0007669"/>
    <property type="project" value="UniProtKB-KW"/>
</dbReference>
<evidence type="ECO:0000313" key="22">
    <source>
        <dbReference type="Proteomes" id="UP000886743"/>
    </source>
</evidence>
<dbReference type="AlphaFoldDB" id="A0A9D1T0J0"/>
<keyword evidence="9 17" id="KW-0547">Nucleotide-binding</keyword>
<dbReference type="Pfam" id="PF21799">
    <property type="entry name" value="MurD-like_N"/>
    <property type="match status" value="1"/>
</dbReference>
<evidence type="ECO:0000313" key="21">
    <source>
        <dbReference type="EMBL" id="HIV02756.1"/>
    </source>
</evidence>
<dbReference type="Gene3D" id="3.40.1190.10">
    <property type="entry name" value="Mur-like, catalytic domain"/>
    <property type="match status" value="1"/>
</dbReference>
<reference evidence="21" key="1">
    <citation type="submission" date="2020-10" db="EMBL/GenBank/DDBJ databases">
        <authorList>
            <person name="Gilroy R."/>
        </authorList>
    </citation>
    <scope>NUCLEOTIDE SEQUENCE</scope>
    <source>
        <strain evidence="21">4920</strain>
    </source>
</reference>
<evidence type="ECO:0000256" key="1">
    <source>
        <dbReference type="ARBA" id="ARBA00002734"/>
    </source>
</evidence>
<reference evidence="21" key="2">
    <citation type="journal article" date="2021" name="PeerJ">
        <title>Extensive microbial diversity within the chicken gut microbiome revealed by metagenomics and culture.</title>
        <authorList>
            <person name="Gilroy R."/>
            <person name="Ravi A."/>
            <person name="Getino M."/>
            <person name="Pursley I."/>
            <person name="Horton D.L."/>
            <person name="Alikhan N.F."/>
            <person name="Baker D."/>
            <person name="Gharbi K."/>
            <person name="Hall N."/>
            <person name="Watson M."/>
            <person name="Adriaenssens E.M."/>
            <person name="Foster-Nyarko E."/>
            <person name="Jarju S."/>
            <person name="Secka A."/>
            <person name="Antonio M."/>
            <person name="Oren A."/>
            <person name="Chaudhuri R.R."/>
            <person name="La Ragione R."/>
            <person name="Hildebrand F."/>
            <person name="Pallen M.J."/>
        </authorList>
    </citation>
    <scope>NUCLEOTIDE SEQUENCE</scope>
    <source>
        <strain evidence="21">4920</strain>
    </source>
</reference>
<dbReference type="GO" id="GO:0009252">
    <property type="term" value="P:peptidoglycan biosynthetic process"/>
    <property type="evidence" value="ECO:0007669"/>
    <property type="project" value="UniProtKB-UniRule"/>
</dbReference>
<dbReference type="GO" id="GO:0005524">
    <property type="term" value="F:ATP binding"/>
    <property type="evidence" value="ECO:0007669"/>
    <property type="project" value="UniProtKB-UniRule"/>
</dbReference>
<dbReference type="GO" id="GO:0051301">
    <property type="term" value="P:cell division"/>
    <property type="evidence" value="ECO:0007669"/>
    <property type="project" value="UniProtKB-KW"/>
</dbReference>
<evidence type="ECO:0000256" key="10">
    <source>
        <dbReference type="ARBA" id="ARBA00022840"/>
    </source>
</evidence>
<evidence type="ECO:0000256" key="4">
    <source>
        <dbReference type="ARBA" id="ARBA00010416"/>
    </source>
</evidence>
<protein>
    <recommendedName>
        <fullName evidence="6 17">UDP-N-acetylmuramoylalanine--D-glutamate ligase</fullName>
        <ecNumber evidence="5 17">6.3.2.9</ecNumber>
    </recommendedName>
    <alternativeName>
        <fullName evidence="15 17">D-glutamic acid-adding enzyme</fullName>
    </alternativeName>
    <alternativeName>
        <fullName evidence="14 17">UDP-N-acetylmuramoyl-L-alanyl-D-glutamate synthetase</fullName>
    </alternativeName>
</protein>
<evidence type="ECO:0000256" key="16">
    <source>
        <dbReference type="ARBA" id="ARBA00047632"/>
    </source>
</evidence>
<comment type="catalytic activity">
    <reaction evidence="16 17 18">
        <text>UDP-N-acetyl-alpha-D-muramoyl-L-alanine + D-glutamate + ATP = UDP-N-acetyl-alpha-D-muramoyl-L-alanyl-D-glutamate + ADP + phosphate + H(+)</text>
        <dbReference type="Rhea" id="RHEA:16429"/>
        <dbReference type="ChEBI" id="CHEBI:15378"/>
        <dbReference type="ChEBI" id="CHEBI:29986"/>
        <dbReference type="ChEBI" id="CHEBI:30616"/>
        <dbReference type="ChEBI" id="CHEBI:43474"/>
        <dbReference type="ChEBI" id="CHEBI:83898"/>
        <dbReference type="ChEBI" id="CHEBI:83900"/>
        <dbReference type="ChEBI" id="CHEBI:456216"/>
        <dbReference type="EC" id="6.3.2.9"/>
    </reaction>
</comment>
<evidence type="ECO:0000256" key="6">
    <source>
        <dbReference type="ARBA" id="ARBA00015655"/>
    </source>
</evidence>
<evidence type="ECO:0000256" key="3">
    <source>
        <dbReference type="ARBA" id="ARBA00004752"/>
    </source>
</evidence>
<dbReference type="Proteomes" id="UP000886743">
    <property type="component" value="Unassembled WGS sequence"/>
</dbReference>
<dbReference type="EMBL" id="DVOF01000124">
    <property type="protein sequence ID" value="HIV02756.1"/>
    <property type="molecule type" value="Genomic_DNA"/>
</dbReference>
<dbReference type="SUPFAM" id="SSF53244">
    <property type="entry name" value="MurD-like peptide ligases, peptide-binding domain"/>
    <property type="match status" value="1"/>
</dbReference>
<dbReference type="GO" id="GO:0008764">
    <property type="term" value="F:UDP-N-acetylmuramoylalanine-D-glutamate ligase activity"/>
    <property type="evidence" value="ECO:0007669"/>
    <property type="project" value="UniProtKB-UniRule"/>
</dbReference>
<dbReference type="Pfam" id="PF08245">
    <property type="entry name" value="Mur_ligase_M"/>
    <property type="match status" value="1"/>
</dbReference>
<dbReference type="Gene3D" id="3.40.50.720">
    <property type="entry name" value="NAD(P)-binding Rossmann-like Domain"/>
    <property type="match status" value="1"/>
</dbReference>